<dbReference type="GO" id="GO:0016787">
    <property type="term" value="F:hydrolase activity"/>
    <property type="evidence" value="ECO:0007669"/>
    <property type="project" value="UniProtKB-KW"/>
</dbReference>
<dbReference type="PANTHER" id="PTHR43344">
    <property type="entry name" value="PHOSPHOSERINE PHOSPHATASE"/>
    <property type="match status" value="1"/>
</dbReference>
<dbReference type="InterPro" id="IPR023214">
    <property type="entry name" value="HAD_sf"/>
</dbReference>
<dbReference type="Proteomes" id="UP000320011">
    <property type="component" value="Unassembled WGS sequence"/>
</dbReference>
<evidence type="ECO:0000256" key="1">
    <source>
        <dbReference type="ARBA" id="ARBA00009184"/>
    </source>
</evidence>
<comment type="similarity">
    <text evidence="1">Belongs to the HAD-like hydrolase superfamily. SerB family.</text>
</comment>
<dbReference type="Gene3D" id="3.40.50.1000">
    <property type="entry name" value="HAD superfamily/HAD-like"/>
    <property type="match status" value="1"/>
</dbReference>
<dbReference type="Pfam" id="PF12710">
    <property type="entry name" value="HAD"/>
    <property type="match status" value="1"/>
</dbReference>
<keyword evidence="2" id="KW-0479">Metal-binding</keyword>
<evidence type="ECO:0000313" key="6">
    <source>
        <dbReference type="Proteomes" id="UP000320011"/>
    </source>
</evidence>
<evidence type="ECO:0000256" key="4">
    <source>
        <dbReference type="ARBA" id="ARBA00022842"/>
    </source>
</evidence>
<dbReference type="Gene3D" id="1.20.1440.100">
    <property type="entry name" value="SG protein - dephosphorylation function"/>
    <property type="match status" value="1"/>
</dbReference>
<dbReference type="InterPro" id="IPR036412">
    <property type="entry name" value="HAD-like_sf"/>
</dbReference>
<dbReference type="InterPro" id="IPR006385">
    <property type="entry name" value="HAD_hydro_SerB1"/>
</dbReference>
<dbReference type="NCBIfam" id="TIGR01490">
    <property type="entry name" value="HAD-SF-IB-hyp1"/>
    <property type="match status" value="1"/>
</dbReference>
<comment type="caution">
    <text evidence="5">The sequence shown here is derived from an EMBL/GenBank/DDBJ whole genome shotgun (WGS) entry which is preliminary data.</text>
</comment>
<reference evidence="5 6" key="2">
    <citation type="submission" date="2019-08" db="EMBL/GenBank/DDBJ databases">
        <title>Amycolatopsis acidicola sp. nov., isolated from peat swamp forest soil.</title>
        <authorList>
            <person name="Srisuk N."/>
        </authorList>
    </citation>
    <scope>NUCLEOTIDE SEQUENCE [LARGE SCALE GENOMIC DNA]</scope>
    <source>
        <strain evidence="5 6">TBRC 6029</strain>
    </source>
</reference>
<evidence type="ECO:0000313" key="5">
    <source>
        <dbReference type="EMBL" id="TVT61153.1"/>
    </source>
</evidence>
<dbReference type="NCBIfam" id="TIGR01488">
    <property type="entry name" value="HAD-SF-IB"/>
    <property type="match status" value="1"/>
</dbReference>
<name>A0A558DJJ7_9PSEU</name>
<evidence type="ECO:0000256" key="2">
    <source>
        <dbReference type="ARBA" id="ARBA00022723"/>
    </source>
</evidence>
<keyword evidence="4" id="KW-0460">Magnesium</keyword>
<dbReference type="InterPro" id="IPR050582">
    <property type="entry name" value="HAD-like_SerB"/>
</dbReference>
<keyword evidence="6" id="KW-1185">Reference proteome</keyword>
<keyword evidence="3 5" id="KW-0378">Hydrolase</keyword>
<proteinExistence type="inferred from homology"/>
<dbReference type="AlphaFoldDB" id="A0A558DJJ7"/>
<evidence type="ECO:0000256" key="3">
    <source>
        <dbReference type="ARBA" id="ARBA00022801"/>
    </source>
</evidence>
<accession>A0A558DJJ7</accession>
<reference evidence="5 6" key="1">
    <citation type="submission" date="2019-07" db="EMBL/GenBank/DDBJ databases">
        <authorList>
            <person name="Duangmal K."/>
            <person name="Teo W.F.A."/>
        </authorList>
    </citation>
    <scope>NUCLEOTIDE SEQUENCE [LARGE SCALE GENOMIC DNA]</scope>
    <source>
        <strain evidence="5 6">TBRC 6029</strain>
    </source>
</reference>
<dbReference type="OrthoDB" id="25607at2"/>
<gene>
    <name evidence="5" type="ORF">FNH05_03515</name>
</gene>
<dbReference type="PANTHER" id="PTHR43344:SF13">
    <property type="entry name" value="PHOSPHATASE RV3661-RELATED"/>
    <property type="match status" value="1"/>
</dbReference>
<sequence>MAVDSGGRHGGTVIEAERRISRRAAFFDVDETLISAKSMFAFLRYWCARNGDDGSGYRKKADELRRIAASGRPRAEGNRLYYRNFAGARAGDVLAAGREWYAAYRARPDAFVDAAQAALERHRAAGDLIVLVSGSFAACLSPLAEDVGADTVLCTEPVVSENGLYTGEVRVAMIGEAKKDAVLATIDGAGLEGASCFAYGDHVSDADMLNAVGNPVVVGGDPALGRIAADRGWPVLPSAGAPRRTGRCAAGMR</sequence>
<dbReference type="GO" id="GO:0046872">
    <property type="term" value="F:metal ion binding"/>
    <property type="evidence" value="ECO:0007669"/>
    <property type="project" value="UniProtKB-KW"/>
</dbReference>
<dbReference type="SUPFAM" id="SSF56784">
    <property type="entry name" value="HAD-like"/>
    <property type="match status" value="1"/>
</dbReference>
<dbReference type="EMBL" id="VJWX01000017">
    <property type="protein sequence ID" value="TVT61153.1"/>
    <property type="molecule type" value="Genomic_DNA"/>
</dbReference>
<protein>
    <submittedName>
        <fullName evidence="5">HAD-IB family hydrolase</fullName>
    </submittedName>
</protein>
<organism evidence="5 6">
    <name type="scientific">Amycolatopsis rhizosphaerae</name>
    <dbReference type="NCBI Taxonomy" id="2053003"/>
    <lineage>
        <taxon>Bacteria</taxon>
        <taxon>Bacillati</taxon>
        <taxon>Actinomycetota</taxon>
        <taxon>Actinomycetes</taxon>
        <taxon>Pseudonocardiales</taxon>
        <taxon>Pseudonocardiaceae</taxon>
        <taxon>Amycolatopsis</taxon>
    </lineage>
</organism>